<evidence type="ECO:0000256" key="5">
    <source>
        <dbReference type="SAM" id="Coils"/>
    </source>
</evidence>
<reference evidence="8" key="1">
    <citation type="submission" date="2015-09" db="EMBL/GenBank/DDBJ databases">
        <authorList>
            <consortium name="Pathogen Informatics"/>
        </authorList>
    </citation>
    <scope>NUCLEOTIDE SEQUENCE [LARGE SCALE GENOMIC DNA]</scope>
    <source>
        <strain evidence="8">Lake Konstanz</strain>
    </source>
</reference>
<evidence type="ECO:0000313" key="7">
    <source>
        <dbReference type="EMBL" id="CUE68067.1"/>
    </source>
</evidence>
<evidence type="ECO:0000313" key="8">
    <source>
        <dbReference type="Proteomes" id="UP000051952"/>
    </source>
</evidence>
<dbReference type="Proteomes" id="UP000051952">
    <property type="component" value="Unassembled WGS sequence"/>
</dbReference>
<dbReference type="InterPro" id="IPR012317">
    <property type="entry name" value="Poly(ADP-ribose)pol_cat_dom"/>
</dbReference>
<evidence type="ECO:0000256" key="4">
    <source>
        <dbReference type="ARBA" id="ARBA00022840"/>
    </source>
</evidence>
<evidence type="ECO:0000256" key="1">
    <source>
        <dbReference type="ARBA" id="ARBA00022679"/>
    </source>
</evidence>
<keyword evidence="8" id="KW-1185">Reference proteome</keyword>
<protein>
    <submittedName>
        <fullName evidence="7">Protein kinase, putative</fullName>
    </submittedName>
</protein>
<dbReference type="Pfam" id="PF00644">
    <property type="entry name" value="PARP"/>
    <property type="match status" value="1"/>
</dbReference>
<dbReference type="GO" id="GO:0004674">
    <property type="term" value="F:protein serine/threonine kinase activity"/>
    <property type="evidence" value="ECO:0007669"/>
    <property type="project" value="TreeGrafter"/>
</dbReference>
<dbReference type="Pfam" id="PF00069">
    <property type="entry name" value="Pkinase"/>
    <property type="match status" value="1"/>
</dbReference>
<dbReference type="SUPFAM" id="SSF56112">
    <property type="entry name" value="Protein kinase-like (PK-like)"/>
    <property type="match status" value="1"/>
</dbReference>
<proteinExistence type="predicted"/>
<dbReference type="SUPFAM" id="SSF56399">
    <property type="entry name" value="ADP-ribosylation"/>
    <property type="match status" value="1"/>
</dbReference>
<dbReference type="GO" id="GO:0003950">
    <property type="term" value="F:NAD+ poly-ADP-ribosyltransferase activity"/>
    <property type="evidence" value="ECO:0007669"/>
    <property type="project" value="InterPro"/>
</dbReference>
<dbReference type="InterPro" id="IPR000719">
    <property type="entry name" value="Prot_kinase_dom"/>
</dbReference>
<dbReference type="InterPro" id="IPR008271">
    <property type="entry name" value="Ser/Thr_kinase_AS"/>
</dbReference>
<keyword evidence="5" id="KW-0175">Coiled coil</keyword>
<feature type="coiled-coil region" evidence="5">
    <location>
        <begin position="8"/>
        <end position="91"/>
    </location>
</feature>
<dbReference type="Gene3D" id="3.90.228.10">
    <property type="match status" value="1"/>
</dbReference>
<name>A0A0S4IHR4_BODSA</name>
<evidence type="ECO:0000256" key="2">
    <source>
        <dbReference type="ARBA" id="ARBA00022741"/>
    </source>
</evidence>
<dbReference type="VEuPathDB" id="TriTrypDB:BSAL_51570"/>
<keyword evidence="4" id="KW-0067">ATP-binding</keyword>
<evidence type="ECO:0000259" key="6">
    <source>
        <dbReference type="PROSITE" id="PS50011"/>
    </source>
</evidence>
<keyword evidence="3 7" id="KW-0418">Kinase</keyword>
<dbReference type="InterPro" id="IPR011009">
    <property type="entry name" value="Kinase-like_dom_sf"/>
</dbReference>
<keyword evidence="2" id="KW-0547">Nucleotide-binding</keyword>
<dbReference type="PANTHER" id="PTHR44329">
    <property type="entry name" value="SERINE/THREONINE-PROTEIN KINASE TNNI3K-RELATED"/>
    <property type="match status" value="1"/>
</dbReference>
<dbReference type="Gene3D" id="1.10.510.10">
    <property type="entry name" value="Transferase(Phosphotransferase) domain 1"/>
    <property type="match status" value="1"/>
</dbReference>
<dbReference type="EMBL" id="CYKH01000064">
    <property type="protein sequence ID" value="CUE68067.1"/>
    <property type="molecule type" value="Genomic_DNA"/>
</dbReference>
<dbReference type="OrthoDB" id="10261027at2759"/>
<dbReference type="SMART" id="SM00220">
    <property type="entry name" value="S_TKc"/>
    <property type="match status" value="1"/>
</dbReference>
<dbReference type="GO" id="GO:0005524">
    <property type="term" value="F:ATP binding"/>
    <property type="evidence" value="ECO:0007669"/>
    <property type="project" value="UniProtKB-KW"/>
</dbReference>
<accession>A0A0S4IHR4</accession>
<organism evidence="7 8">
    <name type="scientific">Bodo saltans</name>
    <name type="common">Flagellated protozoan</name>
    <dbReference type="NCBI Taxonomy" id="75058"/>
    <lineage>
        <taxon>Eukaryota</taxon>
        <taxon>Discoba</taxon>
        <taxon>Euglenozoa</taxon>
        <taxon>Kinetoplastea</taxon>
        <taxon>Metakinetoplastina</taxon>
        <taxon>Eubodonida</taxon>
        <taxon>Bodonidae</taxon>
        <taxon>Bodo</taxon>
    </lineage>
</organism>
<evidence type="ECO:0000256" key="3">
    <source>
        <dbReference type="ARBA" id="ARBA00022777"/>
    </source>
</evidence>
<sequence>MEMIVELRKQTKRRWDRAEEQCKQANVARKQAEEQSKRADVARKQVEEQWKQADVVRQQAELQWKLAVAEREHAEEQCKQADTARKQAEEQSKLAVAERTQAKEHSMVIERRWAREVWEQFSAFMANRTGLVEVFKFMCENCTTDNPKPNDSRLTSFIKDLLSSLEVQLWWREHKGTIRQQFNDMVAKWMKDMRIVDATSYLLWRSNIAGALACYAADERGGSEVIERILEHAAREANDVSAGEQMTQAYLERLVKANLNETRDAVGAWVRRMTPEIPVPLVIGRGILKPLVDELGCHPGGFDVLILELIALGTRNSSREEWWRDSLTLLRKSLEEDPVTVFQVTESKHEELVWFEISILLNSGQLKREPNATMWWAQNAPLTFVPRRWLRDSGRLDLALRFAEDGDGLTIRELRIVDKSLSNILKNRLDKSNIIPRVIEIEAIDKRRTSALQVYNTLTSIIKKFPDDHLWLDGELKVPTLREDTPVRNTDVESDDFQKAIMAEGNSLETLTELLALVPGQQRPARERQYLEYVLSHIDAPKSPSTVWGCFTALLKALRETVELMSIANIIEKDKNDPSWCQLQQGVATFHSWIHALASLKEVVAFIETRDSKPGCARIVAGERGGLFEHLKSSLHARFTTGRQFRDFETTLLHKFGQWLPNGVTEELMKNVLEFCSAKRKGIRDFRENNSERLKRNILEPEIAAISRLAAILPMRLKHHQADTYDFAELCKGLHEASQLHPNPLNEFTEELMARFEAVGTTRKSVPLFPRVGLRDITIGVQIAGGSSCGVHRCEWRGRVYALKLYHPNIIRQIAREVAVAPYLQHPNIVRVVAIVDSADADAQTVGLLMELASDSLADVLASPARPSQATILQWLHDAAQGIEYAHQCRVVHSDIKPGNIMTVVNEQQHTVAKMTDFGSASIASTMGAATTVVRGTPMFIAPEYADGDTGPTTASDVFSFGMTMWCALAPQGTDHGLGRTDIQVGRALDKGRRPPVAALDPTYVDLIEWCWATDPSMRPSMVDIGEALRNLVASEQPQPAPSMLLRSTLLKSFSGVAAACQALQYHRHGRIYLSDVSLDATNPCRRLICTVAGSLSNKVQRVVMVGTDASTANAFVTLHEAEMNSRAVNPALRMQNPKDCASVAGLDRLKQSFIPALTAPSEPLPSARLLFAWHGTPHDKVAAVCRDGPRSLRTTDSGYFGAGSYFALEAAYALRYSRPEPTSGECPVILYAVSVSQAKVITPERDYRRHEDPNTPLLHGFSQYCSGNPNTAVALAPGCDAHFIPVKRYGRTHPLTGRATPRDVDYQAIDESSGTAEGHELVLGNHHRCIPIAIVYFKV</sequence>
<dbReference type="InterPro" id="IPR051681">
    <property type="entry name" value="Ser/Thr_Kinases-Pseudokinases"/>
</dbReference>
<dbReference type="PROSITE" id="PS50011">
    <property type="entry name" value="PROTEIN_KINASE_DOM"/>
    <property type="match status" value="1"/>
</dbReference>
<feature type="domain" description="Protein kinase" evidence="6">
    <location>
        <begin position="777"/>
        <end position="1033"/>
    </location>
</feature>
<keyword evidence="1" id="KW-0808">Transferase</keyword>
<gene>
    <name evidence="7" type="ORF">BSAL_51570</name>
</gene>
<dbReference type="PANTHER" id="PTHR44329:SF288">
    <property type="entry name" value="MITOGEN-ACTIVATED PROTEIN KINASE KINASE KINASE 20"/>
    <property type="match status" value="1"/>
</dbReference>
<dbReference type="PROSITE" id="PS00108">
    <property type="entry name" value="PROTEIN_KINASE_ST"/>
    <property type="match status" value="1"/>
</dbReference>